<keyword evidence="1" id="KW-0067">ATP-binding</keyword>
<sequence length="539" mass="61298">MSKIERILEDSFKVELLTPITFLRGVAASRNVYAKLSGGMVIFYEDVNEELNFLQNWRVDDLGSVDIHTTEKLFTAYRLRQERGIKQSDIDKNHAAAEEEFFQREMMVSVYGVYMIAKLISERDKKHELPSEKEVSALLEWLELETIFTVEEFFDVLADEFRFCTDNIMKVFTKKNAELFGLAIQHRVMLYALNPFEENAKFIKAKHISSIPYLEDGTIKKIEFGAVVLVGVQGGVISEEVFIDVLHHLSLMMKSGKLALVHRSQSEDGDEDEGDDDEELDESETEKKPKRKSKKKNEPFHLTGRTELNKYFNDNVIDVVENEETALPAAAKPTRQNAWQNTSTGKPININSSSVGSSLIHETAKKTEEMFKKAKRTAPSVVIIDEMDAFMPDRKRVRNADSHAIEEVSSFLRCLQRATDNKILVIGTTNFIENIDPAILRSGRMGKHLKVEMPNEDEITEVLELEVNKRPHGKINLRNYAKKLTDKPLSDVVAAVRNASMIAAKRRAKQLSTEDMDKGIDELLESSKKEETKSIGFVS</sequence>
<dbReference type="InterPro" id="IPR050168">
    <property type="entry name" value="AAA_ATPase_domain"/>
</dbReference>
<dbReference type="InterPro" id="IPR027417">
    <property type="entry name" value="P-loop_NTPase"/>
</dbReference>
<feature type="compositionally biased region" description="Acidic residues" evidence="2">
    <location>
        <begin position="267"/>
        <end position="284"/>
    </location>
</feature>
<dbReference type="GO" id="GO:0016887">
    <property type="term" value="F:ATP hydrolysis activity"/>
    <property type="evidence" value="ECO:0007669"/>
    <property type="project" value="InterPro"/>
</dbReference>
<dbReference type="Gene3D" id="3.40.50.300">
    <property type="entry name" value="P-loop containing nucleotide triphosphate hydrolases"/>
    <property type="match status" value="1"/>
</dbReference>
<dbReference type="PANTHER" id="PTHR23077">
    <property type="entry name" value="AAA-FAMILY ATPASE"/>
    <property type="match status" value="1"/>
</dbReference>
<dbReference type="PANTHER" id="PTHR23077:SF198">
    <property type="entry name" value="ATP-DEPENDENT ZINC METALLOPROTEASE FTSH"/>
    <property type="match status" value="1"/>
</dbReference>
<reference evidence="4" key="1">
    <citation type="submission" date="2023-07" db="EMBL/GenBank/DDBJ databases">
        <authorList>
            <consortium name="CYATHOMIX"/>
        </authorList>
    </citation>
    <scope>NUCLEOTIDE SEQUENCE</scope>
    <source>
        <strain evidence="4">N/A</strain>
    </source>
</reference>
<organism evidence="4 5">
    <name type="scientific">Cylicocyclus nassatus</name>
    <name type="common">Nematode worm</name>
    <dbReference type="NCBI Taxonomy" id="53992"/>
    <lineage>
        <taxon>Eukaryota</taxon>
        <taxon>Metazoa</taxon>
        <taxon>Ecdysozoa</taxon>
        <taxon>Nematoda</taxon>
        <taxon>Chromadorea</taxon>
        <taxon>Rhabditida</taxon>
        <taxon>Rhabditina</taxon>
        <taxon>Rhabditomorpha</taxon>
        <taxon>Strongyloidea</taxon>
        <taxon>Strongylidae</taxon>
        <taxon>Cylicocyclus</taxon>
    </lineage>
</organism>
<proteinExistence type="inferred from homology"/>
<feature type="region of interest" description="Disordered" evidence="2">
    <location>
        <begin position="329"/>
        <end position="350"/>
    </location>
</feature>
<gene>
    <name evidence="4" type="ORF">CYNAS_LOCUS4192</name>
</gene>
<comment type="caution">
    <text evidence="4">The sequence shown here is derived from an EMBL/GenBank/DDBJ whole genome shotgun (WGS) entry which is preliminary data.</text>
</comment>
<dbReference type="AlphaFoldDB" id="A0AA36GH29"/>
<accession>A0AA36GH29</accession>
<dbReference type="InterPro" id="IPR003960">
    <property type="entry name" value="ATPase_AAA_CS"/>
</dbReference>
<comment type="similarity">
    <text evidence="1">Belongs to the AAA ATPase family.</text>
</comment>
<dbReference type="CDD" id="cd19481">
    <property type="entry name" value="RecA-like_protease"/>
    <property type="match status" value="1"/>
</dbReference>
<dbReference type="Proteomes" id="UP001176961">
    <property type="component" value="Unassembled WGS sequence"/>
</dbReference>
<dbReference type="Gene3D" id="1.10.8.60">
    <property type="match status" value="1"/>
</dbReference>
<evidence type="ECO:0000256" key="1">
    <source>
        <dbReference type="RuleBase" id="RU003651"/>
    </source>
</evidence>
<dbReference type="GO" id="GO:0005524">
    <property type="term" value="F:ATP binding"/>
    <property type="evidence" value="ECO:0007669"/>
    <property type="project" value="UniProtKB-KW"/>
</dbReference>
<evidence type="ECO:0000313" key="5">
    <source>
        <dbReference type="Proteomes" id="UP001176961"/>
    </source>
</evidence>
<dbReference type="PROSITE" id="PS00674">
    <property type="entry name" value="AAA"/>
    <property type="match status" value="1"/>
</dbReference>
<protein>
    <recommendedName>
        <fullName evidence="3">ATPase AAA-type core domain-containing protein</fullName>
    </recommendedName>
</protein>
<name>A0AA36GH29_CYLNA</name>
<keyword evidence="1" id="KW-0547">Nucleotide-binding</keyword>
<evidence type="ECO:0000256" key="2">
    <source>
        <dbReference type="SAM" id="MobiDB-lite"/>
    </source>
</evidence>
<dbReference type="Pfam" id="PF00004">
    <property type="entry name" value="AAA"/>
    <property type="match status" value="1"/>
</dbReference>
<feature type="compositionally biased region" description="Polar residues" evidence="2">
    <location>
        <begin position="334"/>
        <end position="350"/>
    </location>
</feature>
<feature type="domain" description="ATPase AAA-type core" evidence="3">
    <location>
        <begin position="346"/>
        <end position="452"/>
    </location>
</feature>
<keyword evidence="5" id="KW-1185">Reference proteome</keyword>
<evidence type="ECO:0000313" key="4">
    <source>
        <dbReference type="EMBL" id="CAJ0592209.1"/>
    </source>
</evidence>
<feature type="region of interest" description="Disordered" evidence="2">
    <location>
        <begin position="263"/>
        <end position="300"/>
    </location>
</feature>
<dbReference type="InterPro" id="IPR003959">
    <property type="entry name" value="ATPase_AAA_core"/>
</dbReference>
<dbReference type="EMBL" id="CATQJL010000023">
    <property type="protein sequence ID" value="CAJ0592209.1"/>
    <property type="molecule type" value="Genomic_DNA"/>
</dbReference>
<dbReference type="SUPFAM" id="SSF52540">
    <property type="entry name" value="P-loop containing nucleoside triphosphate hydrolases"/>
    <property type="match status" value="1"/>
</dbReference>
<evidence type="ECO:0000259" key="3">
    <source>
        <dbReference type="Pfam" id="PF00004"/>
    </source>
</evidence>